<dbReference type="OrthoDB" id="2729552at2759"/>
<dbReference type="EMBL" id="GL945481">
    <property type="protein sequence ID" value="EGN98159.1"/>
    <property type="molecule type" value="Genomic_DNA"/>
</dbReference>
<dbReference type="HOGENOM" id="CLU_1876685_0_0_1"/>
<gene>
    <name evidence="1" type="ORF">SERLA73DRAFT_74389</name>
</gene>
<dbReference type="InParanoid" id="F8Q1I1"/>
<reference evidence="2" key="1">
    <citation type="journal article" date="2011" name="Science">
        <title>The plant cell wall-decomposing machinery underlies the functional diversity of forest fungi.</title>
        <authorList>
            <person name="Eastwood D.C."/>
            <person name="Floudas D."/>
            <person name="Binder M."/>
            <person name="Majcherczyk A."/>
            <person name="Schneider P."/>
            <person name="Aerts A."/>
            <person name="Asiegbu F.O."/>
            <person name="Baker S.E."/>
            <person name="Barry K."/>
            <person name="Bendiksby M."/>
            <person name="Blumentritt M."/>
            <person name="Coutinho P.M."/>
            <person name="Cullen D."/>
            <person name="de Vries R.P."/>
            <person name="Gathman A."/>
            <person name="Goodell B."/>
            <person name="Henrissat B."/>
            <person name="Ihrmark K."/>
            <person name="Kauserud H."/>
            <person name="Kohler A."/>
            <person name="LaButti K."/>
            <person name="Lapidus A."/>
            <person name="Lavin J.L."/>
            <person name="Lee Y.-H."/>
            <person name="Lindquist E."/>
            <person name="Lilly W."/>
            <person name="Lucas S."/>
            <person name="Morin E."/>
            <person name="Murat C."/>
            <person name="Oguiza J.A."/>
            <person name="Park J."/>
            <person name="Pisabarro A.G."/>
            <person name="Riley R."/>
            <person name="Rosling A."/>
            <person name="Salamov A."/>
            <person name="Schmidt O."/>
            <person name="Schmutz J."/>
            <person name="Skrede I."/>
            <person name="Stenlid J."/>
            <person name="Wiebenga A."/>
            <person name="Xie X."/>
            <person name="Kuees U."/>
            <person name="Hibbett D.S."/>
            <person name="Hoffmeister D."/>
            <person name="Hoegberg N."/>
            <person name="Martin F."/>
            <person name="Grigoriev I.V."/>
            <person name="Watkinson S.C."/>
        </authorList>
    </citation>
    <scope>NUCLEOTIDE SEQUENCE [LARGE SCALE GENOMIC DNA]</scope>
    <source>
        <strain evidence="2">strain S7.3</strain>
    </source>
</reference>
<dbReference type="Proteomes" id="UP000008063">
    <property type="component" value="Unassembled WGS sequence"/>
</dbReference>
<evidence type="ECO:0000313" key="1">
    <source>
        <dbReference type="EMBL" id="EGN98159.1"/>
    </source>
</evidence>
<organism evidence="2">
    <name type="scientific">Serpula lacrymans var. lacrymans (strain S7.3)</name>
    <name type="common">Dry rot fungus</name>
    <dbReference type="NCBI Taxonomy" id="936435"/>
    <lineage>
        <taxon>Eukaryota</taxon>
        <taxon>Fungi</taxon>
        <taxon>Dikarya</taxon>
        <taxon>Basidiomycota</taxon>
        <taxon>Agaricomycotina</taxon>
        <taxon>Agaricomycetes</taxon>
        <taxon>Agaricomycetidae</taxon>
        <taxon>Boletales</taxon>
        <taxon>Coniophorineae</taxon>
        <taxon>Serpulaceae</taxon>
        <taxon>Serpula</taxon>
    </lineage>
</organism>
<dbReference type="AlphaFoldDB" id="F8Q1I1"/>
<evidence type="ECO:0000313" key="2">
    <source>
        <dbReference type="Proteomes" id="UP000008063"/>
    </source>
</evidence>
<sequence length="136" mass="15734">MFLGHEWLKKHNPTIDWNMSKLDFNRCPSDCNMMVRFFDPEEDLETYCPEVNLEEGDRIVQINFLNVEDTSIPDVMHHIRAHGTTAQQLAEAAGKDQKTGGFEGIVPKYLHEFKDIFDKKEFDALPKEDNGTMQSN</sequence>
<keyword evidence="2" id="KW-1185">Reference proteome</keyword>
<accession>F8Q1I1</accession>
<proteinExistence type="predicted"/>
<protein>
    <submittedName>
        <fullName evidence="1">Uncharacterized protein</fullName>
    </submittedName>
</protein>
<name>F8Q1I1_SERL3</name>